<sequence length="89" mass="9967">MAVLEGCALSVLGSADPRRCFLPRSVAVAVASGLVGGFDPLSRFSRTFRPGPDEIDFCGMSFCCSLWRIESKYYRGFSCDFFAFFFFYL</sequence>
<name>A0A0A9E6T1_ARUDO</name>
<reference evidence="1" key="2">
    <citation type="journal article" date="2015" name="Data Brief">
        <title>Shoot transcriptome of the giant reed, Arundo donax.</title>
        <authorList>
            <person name="Barrero R.A."/>
            <person name="Guerrero F.D."/>
            <person name="Moolhuijzen P."/>
            <person name="Goolsby J.A."/>
            <person name="Tidwell J."/>
            <person name="Bellgard S.E."/>
            <person name="Bellgard M.I."/>
        </authorList>
    </citation>
    <scope>NUCLEOTIDE SEQUENCE</scope>
    <source>
        <tissue evidence="1">Shoot tissue taken approximately 20 cm above the soil surface</tissue>
    </source>
</reference>
<dbReference type="AlphaFoldDB" id="A0A0A9E6T1"/>
<proteinExistence type="predicted"/>
<reference evidence="1" key="1">
    <citation type="submission" date="2014-09" db="EMBL/GenBank/DDBJ databases">
        <authorList>
            <person name="Magalhaes I.L.F."/>
            <person name="Oliveira U."/>
            <person name="Santos F.R."/>
            <person name="Vidigal T.H.D.A."/>
            <person name="Brescovit A.D."/>
            <person name="Santos A.J."/>
        </authorList>
    </citation>
    <scope>NUCLEOTIDE SEQUENCE</scope>
    <source>
        <tissue evidence="1">Shoot tissue taken approximately 20 cm above the soil surface</tissue>
    </source>
</reference>
<dbReference type="EMBL" id="GBRH01206233">
    <property type="protein sequence ID" value="JAD91662.1"/>
    <property type="molecule type" value="Transcribed_RNA"/>
</dbReference>
<protein>
    <submittedName>
        <fullName evidence="1">Uncharacterized protein</fullName>
    </submittedName>
</protein>
<accession>A0A0A9E6T1</accession>
<evidence type="ECO:0000313" key="1">
    <source>
        <dbReference type="EMBL" id="JAD91662.1"/>
    </source>
</evidence>
<organism evidence="1">
    <name type="scientific">Arundo donax</name>
    <name type="common">Giant reed</name>
    <name type="synonym">Donax arundinaceus</name>
    <dbReference type="NCBI Taxonomy" id="35708"/>
    <lineage>
        <taxon>Eukaryota</taxon>
        <taxon>Viridiplantae</taxon>
        <taxon>Streptophyta</taxon>
        <taxon>Embryophyta</taxon>
        <taxon>Tracheophyta</taxon>
        <taxon>Spermatophyta</taxon>
        <taxon>Magnoliopsida</taxon>
        <taxon>Liliopsida</taxon>
        <taxon>Poales</taxon>
        <taxon>Poaceae</taxon>
        <taxon>PACMAD clade</taxon>
        <taxon>Arundinoideae</taxon>
        <taxon>Arundineae</taxon>
        <taxon>Arundo</taxon>
    </lineage>
</organism>